<keyword evidence="3" id="KW-1185">Reference proteome</keyword>
<accession>A0AA89C123</accession>
<dbReference type="PANTHER" id="PTHR46534:SF1">
    <property type="entry name" value="IGGFC-BINDING PROTEIN N-TERMINAL DOMAIN-CONTAINING PROTEIN"/>
    <property type="match status" value="1"/>
</dbReference>
<comment type="caution">
    <text evidence="2">The sequence shown here is derived from an EMBL/GenBank/DDBJ whole genome shotgun (WGS) entry which is preliminary data.</text>
</comment>
<dbReference type="Pfam" id="PF17517">
    <property type="entry name" value="IgGFc_binding"/>
    <property type="match status" value="1"/>
</dbReference>
<dbReference type="PANTHER" id="PTHR46534">
    <property type="entry name" value="IGGFC_BINDING DOMAIN-CONTAINING PROTEIN"/>
    <property type="match status" value="1"/>
</dbReference>
<gene>
    <name evidence="2" type="ORF">FSP39_024897</name>
</gene>
<protein>
    <recommendedName>
        <fullName evidence="1">IgGFc-binding protein N-terminal domain-containing protein</fullName>
    </recommendedName>
</protein>
<proteinExistence type="predicted"/>
<evidence type="ECO:0000259" key="1">
    <source>
        <dbReference type="Pfam" id="PF17517"/>
    </source>
</evidence>
<feature type="domain" description="IgGFc-binding protein N-terminal" evidence="1">
    <location>
        <begin position="118"/>
        <end position="369"/>
    </location>
</feature>
<sequence>MADVDDVSILEQSSPDNSGKEFMIGFMENSIIKRKDFDIELFITTASSSKVLVRVTAPKTKYPHLNETLQVSNGEVKQLSISNKFRHIGTEFSSKGILITSTDEVVVYGINKEFYSTDGFLGLPTDVLGTKYFAATYAPATRYCLILIVGVHDNTNVNIKLGDNNGVRVIYGGITYGKGDSFEVKINRFSTFQIHSSGDLTGTCVTSNKTVSIFSGNIKTAIGRGKTQDHLVEQLVPVDRWGKRFLAMSTPDRTAGDIYRFIASERDTEIIVKFQTQGRRTTSDTLRLSLPGHWTYKWYDSNTLLSITSSKPISVLQYTVSQYNDLGDPSMMIIPPIEQYGADYTFTTPKYSQGSYFNYLLFVVRNSEKTWIEDKW</sequence>
<dbReference type="Proteomes" id="UP001186944">
    <property type="component" value="Unassembled WGS sequence"/>
</dbReference>
<reference evidence="2" key="1">
    <citation type="submission" date="2019-08" db="EMBL/GenBank/DDBJ databases">
        <title>The improved chromosome-level genome for the pearl oyster Pinctada fucata martensii using PacBio sequencing and Hi-C.</title>
        <authorList>
            <person name="Zheng Z."/>
        </authorList>
    </citation>
    <scope>NUCLEOTIDE SEQUENCE</scope>
    <source>
        <strain evidence="2">ZZ-2019</strain>
        <tissue evidence="2">Adductor muscle</tissue>
    </source>
</reference>
<evidence type="ECO:0000313" key="2">
    <source>
        <dbReference type="EMBL" id="KAK3104160.1"/>
    </source>
</evidence>
<dbReference type="EMBL" id="VSWD01000005">
    <property type="protein sequence ID" value="KAK3104160.1"/>
    <property type="molecule type" value="Genomic_DNA"/>
</dbReference>
<dbReference type="InterPro" id="IPR035234">
    <property type="entry name" value="IgGFc-bd_N"/>
</dbReference>
<evidence type="ECO:0000313" key="3">
    <source>
        <dbReference type="Proteomes" id="UP001186944"/>
    </source>
</evidence>
<dbReference type="AlphaFoldDB" id="A0AA89C123"/>
<name>A0AA89C123_PINIB</name>
<organism evidence="2 3">
    <name type="scientific">Pinctada imbricata</name>
    <name type="common">Atlantic pearl-oyster</name>
    <name type="synonym">Pinctada martensii</name>
    <dbReference type="NCBI Taxonomy" id="66713"/>
    <lineage>
        <taxon>Eukaryota</taxon>
        <taxon>Metazoa</taxon>
        <taxon>Spiralia</taxon>
        <taxon>Lophotrochozoa</taxon>
        <taxon>Mollusca</taxon>
        <taxon>Bivalvia</taxon>
        <taxon>Autobranchia</taxon>
        <taxon>Pteriomorphia</taxon>
        <taxon>Pterioida</taxon>
        <taxon>Pterioidea</taxon>
        <taxon>Pteriidae</taxon>
        <taxon>Pinctada</taxon>
    </lineage>
</organism>